<dbReference type="InterPro" id="IPR032675">
    <property type="entry name" value="LRR_dom_sf"/>
</dbReference>
<organism evidence="2 3">
    <name type="scientific">Armillaria tabescens</name>
    <name type="common">Ringless honey mushroom</name>
    <name type="synonym">Agaricus tabescens</name>
    <dbReference type="NCBI Taxonomy" id="1929756"/>
    <lineage>
        <taxon>Eukaryota</taxon>
        <taxon>Fungi</taxon>
        <taxon>Dikarya</taxon>
        <taxon>Basidiomycota</taxon>
        <taxon>Agaricomycotina</taxon>
        <taxon>Agaricomycetes</taxon>
        <taxon>Agaricomycetidae</taxon>
        <taxon>Agaricales</taxon>
        <taxon>Marasmiineae</taxon>
        <taxon>Physalacriaceae</taxon>
        <taxon>Desarmillaria</taxon>
    </lineage>
</organism>
<dbReference type="SUPFAM" id="SSF52047">
    <property type="entry name" value="RNI-like"/>
    <property type="match status" value="1"/>
</dbReference>
<dbReference type="EMBL" id="JAUEPS010000064">
    <property type="protein sequence ID" value="KAK0442510.1"/>
    <property type="molecule type" value="Genomic_DNA"/>
</dbReference>
<reference evidence="2" key="1">
    <citation type="submission" date="2023-06" db="EMBL/GenBank/DDBJ databases">
        <authorList>
            <consortium name="Lawrence Berkeley National Laboratory"/>
            <person name="Ahrendt S."/>
            <person name="Sahu N."/>
            <person name="Indic B."/>
            <person name="Wong-Bajracharya J."/>
            <person name="Merenyi Z."/>
            <person name="Ke H.-M."/>
            <person name="Monk M."/>
            <person name="Kocsube S."/>
            <person name="Drula E."/>
            <person name="Lipzen A."/>
            <person name="Balint B."/>
            <person name="Henrissat B."/>
            <person name="Andreopoulos B."/>
            <person name="Martin F.M."/>
            <person name="Harder C.B."/>
            <person name="Rigling D."/>
            <person name="Ford K.L."/>
            <person name="Foster G.D."/>
            <person name="Pangilinan J."/>
            <person name="Papanicolaou A."/>
            <person name="Barry K."/>
            <person name="LaButti K."/>
            <person name="Viragh M."/>
            <person name="Koriabine M."/>
            <person name="Yan M."/>
            <person name="Riley R."/>
            <person name="Champramary S."/>
            <person name="Plett K.L."/>
            <person name="Tsai I.J."/>
            <person name="Slot J."/>
            <person name="Sipos G."/>
            <person name="Plett J."/>
            <person name="Nagy L.G."/>
            <person name="Grigoriev I.V."/>
        </authorList>
    </citation>
    <scope>NUCLEOTIDE SEQUENCE</scope>
    <source>
        <strain evidence="2">CCBAS 213</strain>
    </source>
</reference>
<accession>A0AA39JGS4</accession>
<dbReference type="AlphaFoldDB" id="A0AA39JGS4"/>
<dbReference type="GeneID" id="85364540"/>
<name>A0AA39JGS4_ARMTA</name>
<evidence type="ECO:0000313" key="3">
    <source>
        <dbReference type="Proteomes" id="UP001175211"/>
    </source>
</evidence>
<keyword evidence="3" id="KW-1185">Reference proteome</keyword>
<gene>
    <name evidence="2" type="ORF">EV420DRAFT_1768823</name>
</gene>
<comment type="caution">
    <text evidence="2">The sequence shown here is derived from an EMBL/GenBank/DDBJ whole genome shotgun (WGS) entry which is preliminary data.</text>
</comment>
<dbReference type="Gene3D" id="3.80.10.10">
    <property type="entry name" value="Ribonuclease Inhibitor"/>
    <property type="match status" value="1"/>
</dbReference>
<dbReference type="Proteomes" id="UP001175211">
    <property type="component" value="Unassembled WGS sequence"/>
</dbReference>
<dbReference type="RefSeq" id="XP_060324328.1">
    <property type="nucleotide sequence ID" value="XM_060480992.1"/>
</dbReference>
<evidence type="ECO:0000313" key="2">
    <source>
        <dbReference type="EMBL" id="KAK0442510.1"/>
    </source>
</evidence>
<proteinExistence type="predicted"/>
<evidence type="ECO:0000256" key="1">
    <source>
        <dbReference type="SAM" id="MobiDB-lite"/>
    </source>
</evidence>
<sequence>MTSCNPLSTTATSRSHQITLTKMSSTTNPPDACPTCACFTETTFSGHERSPRVSKLLRCNDPPSDGELSDFQSTVRSGPGHLADLDQKIVHAKEHLTTLIHERSVLEAKIDDARTLSSPIRRLSSDVLRAIALETIPSSHEVMNSTLQRFDSCNSLDSRESPWTLAQVSHRWRSTIVNAPEVWSSMSLVIKHDDKPTIVVRQMFMTGLRLERSKSFPLTVSLSSSPDADISNHPLLFLISTRCSLIRNLRIGASLISYPVFSWWRGRFDQLYKLSLTSPPLPNRGQLSSGGVESAIDVFEYAPKLKTVGLWISDGLHFSFRFPWTRITHLGIQIFDQQDIDILRQLNNLNHLHIAYGKGVFAVPADHRAISLPDLTLLTLTYRYRRPTPSLPLHPENDQIFSLLSIPNLTDLSLIYRRGFSVSPAIPASNTITTLKLEFSDEGDDYQALTILFQSLTNLRHLTISSPYDIPTFIIVLMLVPLLHLRTLDFRQLTITCEYAMFVQMIRARRKGNDLSIDQLESVYLRSPLTLSDPYTSMWQDLIDEGLKVVYGK</sequence>
<protein>
    <recommendedName>
        <fullName evidence="4">F-box domain-containing protein</fullName>
    </recommendedName>
</protein>
<feature type="region of interest" description="Disordered" evidence="1">
    <location>
        <begin position="1"/>
        <end position="26"/>
    </location>
</feature>
<evidence type="ECO:0008006" key="4">
    <source>
        <dbReference type="Google" id="ProtNLM"/>
    </source>
</evidence>